<gene>
    <name evidence="1" type="ORF">DSO57_1031830</name>
</gene>
<comment type="caution">
    <text evidence="1">The sequence shown here is derived from an EMBL/GenBank/DDBJ whole genome shotgun (WGS) entry which is preliminary data.</text>
</comment>
<evidence type="ECO:0000313" key="1">
    <source>
        <dbReference type="EMBL" id="KAJ9048732.1"/>
    </source>
</evidence>
<proteinExistence type="predicted"/>
<protein>
    <submittedName>
        <fullName evidence="1">Uncharacterized protein</fullName>
    </submittedName>
</protein>
<keyword evidence="2" id="KW-1185">Reference proteome</keyword>
<dbReference type="Proteomes" id="UP001165960">
    <property type="component" value="Unassembled WGS sequence"/>
</dbReference>
<dbReference type="EMBL" id="QTSX02007332">
    <property type="protein sequence ID" value="KAJ9048732.1"/>
    <property type="molecule type" value="Genomic_DNA"/>
</dbReference>
<name>A0ACC2RF87_9FUNG</name>
<organism evidence="1 2">
    <name type="scientific">Entomophthora muscae</name>
    <dbReference type="NCBI Taxonomy" id="34485"/>
    <lineage>
        <taxon>Eukaryota</taxon>
        <taxon>Fungi</taxon>
        <taxon>Fungi incertae sedis</taxon>
        <taxon>Zoopagomycota</taxon>
        <taxon>Entomophthoromycotina</taxon>
        <taxon>Entomophthoromycetes</taxon>
        <taxon>Entomophthorales</taxon>
        <taxon>Entomophthoraceae</taxon>
        <taxon>Entomophthora</taxon>
    </lineage>
</organism>
<accession>A0ACC2RF87</accession>
<sequence length="522" mass="59991">MTPRQPGKEPNALVTQEDGPRCSTFTADINQIRRFLRMSYGCPFFGSSLNKSIQAILPPGKGPNEDILSETDPPAWVEEMLEYPVYYDLLAHLHKLYPSNKVLNYFHKLCILKSRGKNRRDDNNELVAEASSALAIETVRMFGDNARLARYCTDFIPSYHPLPEETPETFDMGCFPSRLEAVTHIEAKRHTILGDIYVGEEEIDLEFVACLHQALSKPLLSRGLIFKLWETCINHPTPAEIMAARNTSLLDSLIDYVFILNQPKPDGLNPTKNMALNLISCLANSNREGKHKDLRVIPVYTRKLKEFYLTLALYFKEMLFEFNSDKCCILTARIFIKYVHYYVKKSRYYESFMNPTNTPLLHNHLIRLANRFNTLSPPILYCLFECLKATNITKGYLIIGKHVVSEIIDQIVSFFALGLEELVIHIFNKNLSFLDVSDLTYTIEKIFLTVKRPFSISFVAWILEWFDSLANSERYLVLESDLVAKFLEIVVDPQCLIPTTQHPTVSVSMQRIIKKLKDISTY</sequence>
<evidence type="ECO:0000313" key="2">
    <source>
        <dbReference type="Proteomes" id="UP001165960"/>
    </source>
</evidence>
<reference evidence="1" key="1">
    <citation type="submission" date="2022-04" db="EMBL/GenBank/DDBJ databases">
        <title>Genome of the entomopathogenic fungus Entomophthora muscae.</title>
        <authorList>
            <person name="Elya C."/>
            <person name="Lovett B.R."/>
            <person name="Lee E."/>
            <person name="Macias A.M."/>
            <person name="Hajek A.E."/>
            <person name="De Bivort B.L."/>
            <person name="Kasson M.T."/>
            <person name="De Fine Licht H.H."/>
            <person name="Stajich J.E."/>
        </authorList>
    </citation>
    <scope>NUCLEOTIDE SEQUENCE</scope>
    <source>
        <strain evidence="1">Berkeley</strain>
    </source>
</reference>